<dbReference type="Gene3D" id="1.20.120.520">
    <property type="entry name" value="nmb1532 protein domain like"/>
    <property type="match status" value="1"/>
</dbReference>
<dbReference type="Pfam" id="PF01814">
    <property type="entry name" value="Hemerythrin"/>
    <property type="match status" value="1"/>
</dbReference>
<proteinExistence type="predicted"/>
<dbReference type="RefSeq" id="WP_170076891.1">
    <property type="nucleotide sequence ID" value="NZ_JABAFA010000001.1"/>
</dbReference>
<reference evidence="3 4" key="1">
    <citation type="submission" date="2020-04" db="EMBL/GenBank/DDBJ databases">
        <authorList>
            <person name="Hitch T.C.A."/>
            <person name="Wylensek D."/>
            <person name="Clavel T."/>
        </authorList>
    </citation>
    <scope>NUCLEOTIDE SEQUENCE [LARGE SCALE GENOMIC DNA]</scope>
    <source>
        <strain evidence="3 4">PG-130-P53-12</strain>
    </source>
</reference>
<feature type="domain" description="DUF438" evidence="2">
    <location>
        <begin position="9"/>
        <end position="72"/>
    </location>
</feature>
<comment type="caution">
    <text evidence="3">The sequence shown here is derived from an EMBL/GenBank/DDBJ whole genome shotgun (WGS) entry which is preliminary data.</text>
</comment>
<keyword evidence="4" id="KW-1185">Reference proteome</keyword>
<dbReference type="InterPro" id="IPR007380">
    <property type="entry name" value="DUF438"/>
</dbReference>
<dbReference type="AlphaFoldDB" id="A0A848B3F6"/>
<dbReference type="InterPro" id="IPR012312">
    <property type="entry name" value="Hemerythrin-like"/>
</dbReference>
<dbReference type="Pfam" id="PF04282">
    <property type="entry name" value="DUF438"/>
    <property type="match status" value="1"/>
</dbReference>
<gene>
    <name evidence="3" type="ORF">HF878_00755</name>
</gene>
<evidence type="ECO:0000259" key="1">
    <source>
        <dbReference type="Pfam" id="PF01814"/>
    </source>
</evidence>
<evidence type="ECO:0000259" key="2">
    <source>
        <dbReference type="Pfam" id="PF04282"/>
    </source>
</evidence>
<dbReference type="GO" id="GO:0005886">
    <property type="term" value="C:plasma membrane"/>
    <property type="evidence" value="ECO:0007669"/>
    <property type="project" value="TreeGrafter"/>
</dbReference>
<dbReference type="PANTHER" id="PTHR39966:SF3">
    <property type="entry name" value="DUF438 DOMAIN-CONTAINING PROTEIN"/>
    <property type="match status" value="1"/>
</dbReference>
<sequence>MKETKKEVLRGYLDRLQQGEELASVRRDFVRSFVDVQPEEIMEAEQSLLRDGVAPQKLQKLCDLHSALFCGSSEEEIAAQRAATERAAQAAPELDGLPEGHPISILRRENEALEHQLTALFRLLGKKEDGTAFAAAFPRLNALRAHYAKKEELLMPILYRYGVTGPSEVMWGVDDEIKKELGVLTKALKEDAENVVIYRGRLHDLMTRIREMMVKEERILFPLAVRYFTQEEWYAVYRDDKEFAAVPPADTQPKWEEAETWCAEQQEALAREEILDGKVQLETGELTVRQLRALLALFPVDITFIDEDDVLRYFLNEGKIFARPRSALGRKVYECHPPQIIPVVRQMLADFKAKKRDHMVVWRRIMGKPVGVRYQAVYGEDGTYLGTVEFVQDFTEALAHFS</sequence>
<feature type="domain" description="Hemerythrin-like" evidence="1">
    <location>
        <begin position="101"/>
        <end position="224"/>
    </location>
</feature>
<dbReference type="Proteomes" id="UP000543804">
    <property type="component" value="Unassembled WGS sequence"/>
</dbReference>
<name>A0A848B3F6_9FIRM</name>
<protein>
    <submittedName>
        <fullName evidence="3">DUF438 domain-containing protein</fullName>
    </submittedName>
</protein>
<organism evidence="3 4">
    <name type="scientific">Selenomonas bovis</name>
    <dbReference type="NCBI Taxonomy" id="416586"/>
    <lineage>
        <taxon>Bacteria</taxon>
        <taxon>Bacillati</taxon>
        <taxon>Bacillota</taxon>
        <taxon>Negativicutes</taxon>
        <taxon>Selenomonadales</taxon>
        <taxon>Selenomonadaceae</taxon>
        <taxon>Selenomonas</taxon>
    </lineage>
</organism>
<dbReference type="EMBL" id="JABAFA010000001">
    <property type="protein sequence ID" value="NMD98016.1"/>
    <property type="molecule type" value="Genomic_DNA"/>
</dbReference>
<evidence type="ECO:0000313" key="3">
    <source>
        <dbReference type="EMBL" id="NMD98016.1"/>
    </source>
</evidence>
<evidence type="ECO:0000313" key="4">
    <source>
        <dbReference type="Proteomes" id="UP000543804"/>
    </source>
</evidence>
<dbReference type="PANTHER" id="PTHR39966">
    <property type="entry name" value="BLL2471 PROTEIN-RELATED"/>
    <property type="match status" value="1"/>
</dbReference>
<accession>A0A848B3F6</accession>
<dbReference type="Pfam" id="PF13596">
    <property type="entry name" value="PAS_10"/>
    <property type="match status" value="1"/>
</dbReference>